<proteinExistence type="predicted"/>
<accession>A0A0C2CUT0</accession>
<reference evidence="2 3" key="1">
    <citation type="submission" date="2013-12" db="EMBL/GenBank/DDBJ databases">
        <title>Draft genome of the parsitic nematode Ancylostoma duodenale.</title>
        <authorList>
            <person name="Mitreva M."/>
        </authorList>
    </citation>
    <scope>NUCLEOTIDE SEQUENCE [LARGE SCALE GENOMIC DNA]</scope>
    <source>
        <strain evidence="2 3">Zhejiang</strain>
    </source>
</reference>
<dbReference type="EMBL" id="KN730764">
    <property type="protein sequence ID" value="KIH60663.1"/>
    <property type="molecule type" value="Genomic_DNA"/>
</dbReference>
<keyword evidence="3" id="KW-1185">Reference proteome</keyword>
<gene>
    <name evidence="2" type="ORF">ANCDUO_09078</name>
</gene>
<dbReference type="AlphaFoldDB" id="A0A0C2CUT0"/>
<evidence type="ECO:0000256" key="1">
    <source>
        <dbReference type="SAM" id="MobiDB-lite"/>
    </source>
</evidence>
<feature type="compositionally biased region" description="Polar residues" evidence="1">
    <location>
        <begin position="46"/>
        <end position="55"/>
    </location>
</feature>
<name>A0A0C2CUT0_9BILA</name>
<sequence>MHAGDTFRGLIIYGPTDGPIPTRNLTNAPSVLMPRCLSDGDHALLQCSSRPSEPSTPKRIRHTTDISPVREQPEHRDRTLTEQATSRDRHITETSQEGIPSSLTEVEDDVIVDVCELEEEDEEDDDDEVDDEADFIE</sequence>
<evidence type="ECO:0000313" key="3">
    <source>
        <dbReference type="Proteomes" id="UP000054047"/>
    </source>
</evidence>
<dbReference type="Proteomes" id="UP000054047">
    <property type="component" value="Unassembled WGS sequence"/>
</dbReference>
<feature type="compositionally biased region" description="Basic and acidic residues" evidence="1">
    <location>
        <begin position="71"/>
        <end position="92"/>
    </location>
</feature>
<organism evidence="2 3">
    <name type="scientific">Ancylostoma duodenale</name>
    <dbReference type="NCBI Taxonomy" id="51022"/>
    <lineage>
        <taxon>Eukaryota</taxon>
        <taxon>Metazoa</taxon>
        <taxon>Ecdysozoa</taxon>
        <taxon>Nematoda</taxon>
        <taxon>Chromadorea</taxon>
        <taxon>Rhabditida</taxon>
        <taxon>Rhabditina</taxon>
        <taxon>Rhabditomorpha</taxon>
        <taxon>Strongyloidea</taxon>
        <taxon>Ancylostomatidae</taxon>
        <taxon>Ancylostomatinae</taxon>
        <taxon>Ancylostoma</taxon>
    </lineage>
</organism>
<evidence type="ECO:0000313" key="2">
    <source>
        <dbReference type="EMBL" id="KIH60663.1"/>
    </source>
</evidence>
<dbReference type="OrthoDB" id="5871344at2759"/>
<feature type="region of interest" description="Disordered" evidence="1">
    <location>
        <begin position="44"/>
        <end position="108"/>
    </location>
</feature>
<protein>
    <submittedName>
        <fullName evidence="2">Uncharacterized protein</fullName>
    </submittedName>
</protein>
<feature type="region of interest" description="Disordered" evidence="1">
    <location>
        <begin position="118"/>
        <end position="137"/>
    </location>
</feature>
<feature type="compositionally biased region" description="Polar residues" evidence="1">
    <location>
        <begin position="93"/>
        <end position="104"/>
    </location>
</feature>